<feature type="signal peptide" evidence="1">
    <location>
        <begin position="1"/>
        <end position="19"/>
    </location>
</feature>
<sequence length="342" mass="38969">MIKTTIMLTLLLVSESVAAENQVVDPEAIISEVTGAIGVLDGPRVEQLLNAHPASAFNTKDTVLRNCILQRLNRQKTVDIPEQIDSPTIRQIFRSYMMYWRASMNDSSGIAAYHDILVQNLQKAVNRPDLATIEEIEPILQELLSEAGYHSLQGRTGQLRELMVWTEQTERTYKVTLPEGIQDTRVMMMDNFISFGWYGYHSCERSKTGGWATKDMIHLVVPAYINLDDERFKVSFLAHEAQHFLDKNRFTDLEGWEWEYRAKLVELALANATREKLLKRFSKSQSDNPKSTHGYANRRVLLAIRDQLKLNSDADLLGVPVDRLQNAALATLKADTEHRKVP</sequence>
<dbReference type="RefSeq" id="WP_207986766.1">
    <property type="nucleotide sequence ID" value="NZ_CP071794.1"/>
</dbReference>
<evidence type="ECO:0000313" key="3">
    <source>
        <dbReference type="Proteomes" id="UP000663923"/>
    </source>
</evidence>
<proteinExistence type="predicted"/>
<evidence type="ECO:0008006" key="4">
    <source>
        <dbReference type="Google" id="ProtNLM"/>
    </source>
</evidence>
<reference evidence="2 3" key="1">
    <citation type="submission" date="2021-03" db="EMBL/GenBank/DDBJ databases">
        <title>Complete genome of Parasphingorhabdus_sp.JHSY0214.</title>
        <authorList>
            <person name="Yoo J.H."/>
            <person name="Bae J.W."/>
        </authorList>
    </citation>
    <scope>NUCLEOTIDE SEQUENCE [LARGE SCALE GENOMIC DNA]</scope>
    <source>
        <strain evidence="2 3">JHSY0214</strain>
    </source>
</reference>
<dbReference type="Proteomes" id="UP000663923">
    <property type="component" value="Chromosome"/>
</dbReference>
<keyword evidence="1" id="KW-0732">Signal</keyword>
<evidence type="ECO:0000313" key="2">
    <source>
        <dbReference type="EMBL" id="QTD54936.1"/>
    </source>
</evidence>
<keyword evidence="3" id="KW-1185">Reference proteome</keyword>
<name>A0ABX7T076_9SPHN</name>
<accession>A0ABX7T076</accession>
<protein>
    <recommendedName>
        <fullName evidence="4">DUF2268 domain-containing protein</fullName>
    </recommendedName>
</protein>
<evidence type="ECO:0000256" key="1">
    <source>
        <dbReference type="SAM" id="SignalP"/>
    </source>
</evidence>
<organism evidence="2 3">
    <name type="scientific">Parasphingorhabdus cellanae</name>
    <dbReference type="NCBI Taxonomy" id="2806553"/>
    <lineage>
        <taxon>Bacteria</taxon>
        <taxon>Pseudomonadati</taxon>
        <taxon>Pseudomonadota</taxon>
        <taxon>Alphaproteobacteria</taxon>
        <taxon>Sphingomonadales</taxon>
        <taxon>Sphingomonadaceae</taxon>
        <taxon>Parasphingorhabdus</taxon>
    </lineage>
</organism>
<feature type="chain" id="PRO_5046286862" description="DUF2268 domain-containing protein" evidence="1">
    <location>
        <begin position="20"/>
        <end position="342"/>
    </location>
</feature>
<gene>
    <name evidence="2" type="ORF">J4G78_11870</name>
</gene>
<dbReference type="EMBL" id="CP071794">
    <property type="protein sequence ID" value="QTD54936.1"/>
    <property type="molecule type" value="Genomic_DNA"/>
</dbReference>